<evidence type="ECO:0000313" key="2">
    <source>
        <dbReference type="Proteomes" id="UP000316659"/>
    </source>
</evidence>
<accession>A0A4Y4DRM7</accession>
<proteinExistence type="predicted"/>
<dbReference type="RefSeq" id="WP_141386976.1">
    <property type="nucleotide sequence ID" value="NZ_BJNZ01000001.1"/>
</dbReference>
<protein>
    <recommendedName>
        <fullName evidence="3">DUF4365 domain-containing protein</fullName>
    </recommendedName>
</protein>
<organism evidence="1 2">
    <name type="scientific">Cellulosimicrobium cellulans</name>
    <name type="common">Arthrobacter luteus</name>
    <dbReference type="NCBI Taxonomy" id="1710"/>
    <lineage>
        <taxon>Bacteria</taxon>
        <taxon>Bacillati</taxon>
        <taxon>Actinomycetota</taxon>
        <taxon>Actinomycetes</taxon>
        <taxon>Micrococcales</taxon>
        <taxon>Promicromonosporaceae</taxon>
        <taxon>Cellulosimicrobium</taxon>
    </lineage>
</organism>
<comment type="caution">
    <text evidence="1">The sequence shown here is derived from an EMBL/GenBank/DDBJ whole genome shotgun (WGS) entry which is preliminary data.</text>
</comment>
<name>A0A4Y4DRM7_CELCE</name>
<dbReference type="Proteomes" id="UP000316659">
    <property type="component" value="Unassembled WGS sequence"/>
</dbReference>
<dbReference type="EMBL" id="BJNZ01000001">
    <property type="protein sequence ID" value="GED08002.1"/>
    <property type="molecule type" value="Genomic_DNA"/>
</dbReference>
<evidence type="ECO:0000313" key="1">
    <source>
        <dbReference type="EMBL" id="GED08002.1"/>
    </source>
</evidence>
<dbReference type="AlphaFoldDB" id="A0A4Y4DRM7"/>
<evidence type="ECO:0008006" key="3">
    <source>
        <dbReference type="Google" id="ProtNLM"/>
    </source>
</evidence>
<sequence>MSTETRAVGDMMSLFSRCLLLDPVFATHDKVLLTDGHIEIYSSGEWSKETWRGRVNAQVKGRKGKKKPTLSFSLERIVLEAHMGNNGLLLLCVDYHPSNGKGRPLYAALTPFTIRRVLEGIPAGQKSVAVRLTKLPRDPADLERIVEVVHRGSRQNPFARTDPSLFETVTSMVVATVEHVDFTVPTHLRIGESAFAIEVTTKDGSQVPLDGDFDIVPGDYVERTVELQVVAGRAVFESFTVQRTAPDQTLIKLDDSLSMVLREDPGRQVATFNFTYPSNFAARKRALEFIVGIADSGQISFGDRAVSIGRRDSATPLDLDDMRQHLAYLRRMQELFDRLAINCALIDMDTLTDQHIQSLNVLHSVFINGVAAGNPDGTPGRVLVNIGPWAVMLVVAQGEEGAWQYIDPFNPDSPRMFRWVAQDEREVTIPVTAYDVVEAEHLPRVLNLRLEAIDSAYESIADAERTTAVANQCMRDLLDRFDAGGPRRDEFLRGADRLNEWIIRHDGAGDAHMINRWQIAWRRGDLASAERSKIRAMKRTSAQSDDEMSVQRELACALLLEEREEAQFLSSQLPDDARAMMQEWPIWKLYRQLVDQASPDADGEPERDEKAVTA</sequence>
<gene>
    <name evidence="1" type="ORF">CCE02nite_00010</name>
</gene>
<reference evidence="1 2" key="1">
    <citation type="submission" date="2019-06" db="EMBL/GenBank/DDBJ databases">
        <title>Whole genome shotgun sequence of Cellulosimicrobium cellulans NBRC 15516.</title>
        <authorList>
            <person name="Hosoyama A."/>
            <person name="Uohara A."/>
            <person name="Ohji S."/>
            <person name="Ichikawa N."/>
        </authorList>
    </citation>
    <scope>NUCLEOTIDE SEQUENCE [LARGE SCALE GENOMIC DNA]</scope>
    <source>
        <strain evidence="1 2">NBRC 15516</strain>
    </source>
</reference>